<organism evidence="3 4">
    <name type="scientific">Massilia pinisoli</name>
    <dbReference type="NCBI Taxonomy" id="1772194"/>
    <lineage>
        <taxon>Bacteria</taxon>
        <taxon>Pseudomonadati</taxon>
        <taxon>Pseudomonadota</taxon>
        <taxon>Betaproteobacteria</taxon>
        <taxon>Burkholderiales</taxon>
        <taxon>Oxalobacteraceae</taxon>
        <taxon>Telluria group</taxon>
        <taxon>Massilia</taxon>
    </lineage>
</organism>
<evidence type="ECO:0000256" key="1">
    <source>
        <dbReference type="SAM" id="MobiDB-lite"/>
    </source>
</evidence>
<keyword evidence="2" id="KW-0732">Signal</keyword>
<reference evidence="3 4" key="1">
    <citation type="submission" date="2022-08" db="EMBL/GenBank/DDBJ databases">
        <title>Reclassification of Massilia species as members of the genera Telluria, Duganella, Pseudoduganella, Mokoshia gen. nov. and Zemynaea gen. nov. using orthogonal and non-orthogonal genome-based approaches.</title>
        <authorList>
            <person name="Bowman J.P."/>
        </authorList>
    </citation>
    <scope>NUCLEOTIDE SEQUENCE [LARGE SCALE GENOMIC DNA]</scope>
    <source>
        <strain evidence="3 4">JCM 31316</strain>
    </source>
</reference>
<name>A0ABT1ZKV6_9BURK</name>
<dbReference type="EMBL" id="JANUGW010000002">
    <property type="protein sequence ID" value="MCS0580533.1"/>
    <property type="molecule type" value="Genomic_DNA"/>
</dbReference>
<feature type="chain" id="PRO_5046388658" description="Lipoprotein" evidence="2">
    <location>
        <begin position="17"/>
        <end position="144"/>
    </location>
</feature>
<evidence type="ECO:0008006" key="5">
    <source>
        <dbReference type="Google" id="ProtNLM"/>
    </source>
</evidence>
<dbReference type="PROSITE" id="PS51257">
    <property type="entry name" value="PROKAR_LIPOPROTEIN"/>
    <property type="match status" value="1"/>
</dbReference>
<feature type="compositionally biased region" description="Low complexity" evidence="1">
    <location>
        <begin position="81"/>
        <end position="96"/>
    </location>
</feature>
<dbReference type="RefSeq" id="WP_258815201.1">
    <property type="nucleotide sequence ID" value="NZ_JANUGW010000002.1"/>
</dbReference>
<feature type="signal peptide" evidence="2">
    <location>
        <begin position="1"/>
        <end position="16"/>
    </location>
</feature>
<evidence type="ECO:0000313" key="3">
    <source>
        <dbReference type="EMBL" id="MCS0580533.1"/>
    </source>
</evidence>
<keyword evidence="4" id="KW-1185">Reference proteome</keyword>
<sequence length="144" mass="13691">MHATKTILAMTLVALAAAGCKQHGDNVQRKTKFPGMVTADGGTSGQVMAAHAGPKTNAGYAGGTPGIAGGSGGNTGGAATGGAVRETGQGPSQGVTPPGGAGTQGTTQVQPGDHGKPAAPTPAEIGPQPGAFNHDPSHPAAPGR</sequence>
<dbReference type="Proteomes" id="UP001204151">
    <property type="component" value="Unassembled WGS sequence"/>
</dbReference>
<feature type="region of interest" description="Disordered" evidence="1">
    <location>
        <begin position="64"/>
        <end position="144"/>
    </location>
</feature>
<evidence type="ECO:0000313" key="4">
    <source>
        <dbReference type="Proteomes" id="UP001204151"/>
    </source>
</evidence>
<protein>
    <recommendedName>
        <fullName evidence="5">Lipoprotein</fullName>
    </recommendedName>
</protein>
<gene>
    <name evidence="3" type="ORF">NX784_02920</name>
</gene>
<comment type="caution">
    <text evidence="3">The sequence shown here is derived from an EMBL/GenBank/DDBJ whole genome shotgun (WGS) entry which is preliminary data.</text>
</comment>
<accession>A0ABT1ZKV6</accession>
<proteinExistence type="predicted"/>
<feature type="compositionally biased region" description="Gly residues" evidence="1">
    <location>
        <begin position="64"/>
        <end position="80"/>
    </location>
</feature>
<evidence type="ECO:0000256" key="2">
    <source>
        <dbReference type="SAM" id="SignalP"/>
    </source>
</evidence>